<evidence type="ECO:0000256" key="11">
    <source>
        <dbReference type="ARBA" id="ARBA00049080"/>
    </source>
</evidence>
<comment type="function">
    <text evidence="13">Catalyzes the conversion of 4-hydroxy-tetrahydrodipicolinate (HTPA) to tetrahydrodipicolinate.</text>
</comment>
<dbReference type="InterPro" id="IPR023940">
    <property type="entry name" value="DHDPR_bac"/>
</dbReference>
<feature type="binding site" evidence="13">
    <location>
        <position position="156"/>
    </location>
    <ligand>
        <name>(S)-2,3,4,5-tetrahydrodipicolinate</name>
        <dbReference type="ChEBI" id="CHEBI:16845"/>
    </ligand>
</feature>
<dbReference type="GO" id="GO:0050661">
    <property type="term" value="F:NADP binding"/>
    <property type="evidence" value="ECO:0007669"/>
    <property type="project" value="UniProtKB-UniRule"/>
</dbReference>
<feature type="binding site" evidence="13">
    <location>
        <begin position="8"/>
        <end position="13"/>
    </location>
    <ligand>
        <name>NAD(+)</name>
        <dbReference type="ChEBI" id="CHEBI:57540"/>
    </ligand>
</feature>
<evidence type="ECO:0000256" key="13">
    <source>
        <dbReference type="HAMAP-Rule" id="MF_00102"/>
    </source>
</evidence>
<proteinExistence type="inferred from homology"/>
<keyword evidence="8 13" id="KW-0457">Lysine biosynthesis</keyword>
<evidence type="ECO:0000256" key="8">
    <source>
        <dbReference type="ARBA" id="ARBA00023154"/>
    </source>
</evidence>
<dbReference type="GO" id="GO:0009089">
    <property type="term" value="P:lysine biosynthetic process via diaminopimelate"/>
    <property type="evidence" value="ECO:0007669"/>
    <property type="project" value="UniProtKB-UniRule"/>
</dbReference>
<gene>
    <name evidence="13 16" type="primary">dapB</name>
    <name evidence="16" type="ORF">J5O05_02585</name>
</gene>
<feature type="active site" description="Proton donor" evidence="13">
    <location>
        <position position="159"/>
    </location>
</feature>
<evidence type="ECO:0000259" key="14">
    <source>
        <dbReference type="Pfam" id="PF01113"/>
    </source>
</evidence>
<evidence type="ECO:0000256" key="10">
    <source>
        <dbReference type="ARBA" id="ARBA00038983"/>
    </source>
</evidence>
<keyword evidence="2 13" id="KW-0963">Cytoplasm</keyword>
<comment type="similarity">
    <text evidence="1 13">Belongs to the DapB family.</text>
</comment>
<dbReference type="InterPro" id="IPR000846">
    <property type="entry name" value="DapB_N"/>
</dbReference>
<dbReference type="HAMAP" id="MF_00102">
    <property type="entry name" value="DapB"/>
    <property type="match status" value="1"/>
</dbReference>
<evidence type="ECO:0000259" key="15">
    <source>
        <dbReference type="Pfam" id="PF05173"/>
    </source>
</evidence>
<keyword evidence="6 13" id="KW-0560">Oxidoreductase</keyword>
<reference evidence="16" key="1">
    <citation type="submission" date="2021-03" db="EMBL/GenBank/DDBJ databases">
        <title>Complete Genome of Pseudoalteromonas xiamenensis STKMTI.2, a new potential marine bacterium producing anti-Vibrio compounds.</title>
        <authorList>
            <person name="Handayani D.P."/>
            <person name="Isnansetyo A."/>
            <person name="Istiqomah I."/>
            <person name="Jumina J."/>
        </authorList>
    </citation>
    <scope>NUCLEOTIDE SEQUENCE</scope>
    <source>
        <strain evidence="16">STKMTI.2</strain>
    </source>
</reference>
<dbReference type="EC" id="1.17.1.8" evidence="10 13"/>
<evidence type="ECO:0000256" key="1">
    <source>
        <dbReference type="ARBA" id="ARBA00006642"/>
    </source>
</evidence>
<dbReference type="PROSITE" id="PS01298">
    <property type="entry name" value="DAPB"/>
    <property type="match status" value="1"/>
</dbReference>
<comment type="catalytic activity">
    <reaction evidence="11 13">
        <text>(S)-2,3,4,5-tetrahydrodipicolinate + NADP(+) + H2O = (2S,4S)-4-hydroxy-2,3,4,5-tetrahydrodipicolinate + NADPH + H(+)</text>
        <dbReference type="Rhea" id="RHEA:35331"/>
        <dbReference type="ChEBI" id="CHEBI:15377"/>
        <dbReference type="ChEBI" id="CHEBI:15378"/>
        <dbReference type="ChEBI" id="CHEBI:16845"/>
        <dbReference type="ChEBI" id="CHEBI:57783"/>
        <dbReference type="ChEBI" id="CHEBI:58349"/>
        <dbReference type="ChEBI" id="CHEBI:67139"/>
        <dbReference type="EC" id="1.17.1.8"/>
    </reaction>
</comment>
<keyword evidence="17" id="KW-1185">Reference proteome</keyword>
<organism evidence="16 17">
    <name type="scientific">Pseudoalteromonas xiamenensis</name>
    <dbReference type="NCBI Taxonomy" id="882626"/>
    <lineage>
        <taxon>Bacteria</taxon>
        <taxon>Pseudomonadati</taxon>
        <taxon>Pseudomonadota</taxon>
        <taxon>Gammaproteobacteria</taxon>
        <taxon>Alteromonadales</taxon>
        <taxon>Pseudoalteromonadaceae</taxon>
        <taxon>Pseudoalteromonas</taxon>
    </lineage>
</organism>
<dbReference type="KEGG" id="pxi:J5O05_02585"/>
<keyword evidence="7 13" id="KW-0520">NAD</keyword>
<feature type="binding site" evidence="13">
    <location>
        <begin position="122"/>
        <end position="125"/>
    </location>
    <ligand>
        <name>NAD(+)</name>
        <dbReference type="ChEBI" id="CHEBI:57540"/>
    </ligand>
</feature>
<evidence type="ECO:0000256" key="2">
    <source>
        <dbReference type="ARBA" id="ARBA00022490"/>
    </source>
</evidence>
<dbReference type="Pfam" id="PF01113">
    <property type="entry name" value="DapB_N"/>
    <property type="match status" value="1"/>
</dbReference>
<name>A0A975DHV7_9GAMM</name>
<dbReference type="InterPro" id="IPR036291">
    <property type="entry name" value="NAD(P)-bd_dom_sf"/>
</dbReference>
<dbReference type="PIRSF" id="PIRSF000161">
    <property type="entry name" value="DHPR"/>
    <property type="match status" value="1"/>
</dbReference>
<sequence>MDRIGIFGANGRMGQALIDACAQAKDCKLSAAFVRIASPLASTPIHHINKSAPVDLSFACESALQDCSADVLIDFTLPEGMRTHLQQAVKLNLPMVIGTTGLNDDDKQALTEAAKHIPIVFSRNYSVGVNLLLNLVQVAATKLAEEMDIEVFEAHHRNKIDAPSGTALMIGEAIAQAKGWDHDAVARFDRTAIHEAKSQQEIGYSVLRAGDIVGEHTAYFATMGERLEITHKASSRLTFAAGAVRAAQWLRNKPAGLYDMQDVLGLKELA</sequence>
<dbReference type="CDD" id="cd02274">
    <property type="entry name" value="DHDPR_N"/>
    <property type="match status" value="1"/>
</dbReference>
<dbReference type="GO" id="GO:0051287">
    <property type="term" value="F:NAD binding"/>
    <property type="evidence" value="ECO:0007669"/>
    <property type="project" value="UniProtKB-UniRule"/>
</dbReference>
<dbReference type="Proteomes" id="UP000664904">
    <property type="component" value="Chromosome"/>
</dbReference>
<dbReference type="InterPro" id="IPR022664">
    <property type="entry name" value="DapB_N_CS"/>
</dbReference>
<dbReference type="InterPro" id="IPR022663">
    <property type="entry name" value="DapB_C"/>
</dbReference>
<dbReference type="PANTHER" id="PTHR20836:SF0">
    <property type="entry name" value="4-HYDROXY-TETRAHYDRODIPICOLINATE REDUCTASE 1, CHLOROPLASTIC-RELATED"/>
    <property type="match status" value="1"/>
</dbReference>
<feature type="active site" description="Proton donor/acceptor" evidence="13">
    <location>
        <position position="155"/>
    </location>
</feature>
<dbReference type="RefSeq" id="WP_208843477.1">
    <property type="nucleotide sequence ID" value="NZ_CP072133.1"/>
</dbReference>
<feature type="domain" description="Dihydrodipicolinate reductase N-terminal" evidence="14">
    <location>
        <begin position="3"/>
        <end position="125"/>
    </location>
</feature>
<keyword evidence="5 13" id="KW-0220">Diaminopimelate biosynthesis</keyword>
<dbReference type="SUPFAM" id="SSF55347">
    <property type="entry name" value="Glyceraldehyde-3-phosphate dehydrogenase-like, C-terminal domain"/>
    <property type="match status" value="1"/>
</dbReference>
<evidence type="ECO:0000256" key="12">
    <source>
        <dbReference type="ARBA" id="ARBA00049396"/>
    </source>
</evidence>
<dbReference type="EMBL" id="CP072133">
    <property type="protein sequence ID" value="QTH71854.1"/>
    <property type="molecule type" value="Genomic_DNA"/>
</dbReference>
<comment type="subunit">
    <text evidence="13">Homotetramer.</text>
</comment>
<evidence type="ECO:0000256" key="6">
    <source>
        <dbReference type="ARBA" id="ARBA00023002"/>
    </source>
</evidence>
<dbReference type="SUPFAM" id="SSF51735">
    <property type="entry name" value="NAD(P)-binding Rossmann-fold domains"/>
    <property type="match status" value="1"/>
</dbReference>
<comment type="catalytic activity">
    <reaction evidence="12 13">
        <text>(S)-2,3,4,5-tetrahydrodipicolinate + NAD(+) + H2O = (2S,4S)-4-hydroxy-2,3,4,5-tetrahydrodipicolinate + NADH + H(+)</text>
        <dbReference type="Rhea" id="RHEA:35323"/>
        <dbReference type="ChEBI" id="CHEBI:15377"/>
        <dbReference type="ChEBI" id="CHEBI:15378"/>
        <dbReference type="ChEBI" id="CHEBI:16845"/>
        <dbReference type="ChEBI" id="CHEBI:57540"/>
        <dbReference type="ChEBI" id="CHEBI:57945"/>
        <dbReference type="ChEBI" id="CHEBI:67139"/>
        <dbReference type="EC" id="1.17.1.8"/>
    </reaction>
</comment>
<comment type="subcellular location">
    <subcellularLocation>
        <location evidence="13">Cytoplasm</location>
    </subcellularLocation>
</comment>
<evidence type="ECO:0000256" key="3">
    <source>
        <dbReference type="ARBA" id="ARBA00022605"/>
    </source>
</evidence>
<comment type="pathway">
    <text evidence="9 13">Amino-acid biosynthesis; L-lysine biosynthesis via DAP pathway; (S)-tetrahydrodipicolinate from L-aspartate: step 4/4.</text>
</comment>
<dbReference type="Pfam" id="PF05173">
    <property type="entry name" value="DapB_C"/>
    <property type="match status" value="1"/>
</dbReference>
<keyword evidence="3 13" id="KW-0028">Amino-acid biosynthesis</keyword>
<dbReference type="GO" id="GO:0019877">
    <property type="term" value="P:diaminopimelate biosynthetic process"/>
    <property type="evidence" value="ECO:0007669"/>
    <property type="project" value="UniProtKB-UniRule"/>
</dbReference>
<dbReference type="GO" id="GO:0016726">
    <property type="term" value="F:oxidoreductase activity, acting on CH or CH2 groups, NAD or NADP as acceptor"/>
    <property type="evidence" value="ECO:0007669"/>
    <property type="project" value="UniProtKB-UniRule"/>
</dbReference>
<feature type="domain" description="Dihydrodipicolinate reductase C-terminal" evidence="15">
    <location>
        <begin position="128"/>
        <end position="264"/>
    </location>
</feature>
<dbReference type="GO" id="GO:0008839">
    <property type="term" value="F:4-hydroxy-tetrahydrodipicolinate reductase"/>
    <property type="evidence" value="ECO:0007669"/>
    <property type="project" value="UniProtKB-UniRule"/>
</dbReference>
<feature type="binding site" evidence="13">
    <location>
        <begin position="165"/>
        <end position="166"/>
    </location>
    <ligand>
        <name>(S)-2,3,4,5-tetrahydrodipicolinate</name>
        <dbReference type="ChEBI" id="CHEBI:16845"/>
    </ligand>
</feature>
<dbReference type="Gene3D" id="3.40.50.720">
    <property type="entry name" value="NAD(P)-binding Rossmann-like Domain"/>
    <property type="match status" value="1"/>
</dbReference>
<comment type="caution">
    <text evidence="13">Was originally thought to be a dihydrodipicolinate reductase (DHDPR), catalyzing the conversion of dihydrodipicolinate to tetrahydrodipicolinate. However, it was shown in E.coli that the substrate of the enzymatic reaction is not dihydrodipicolinate (DHDP) but in fact (2S,4S)-4-hydroxy-2,3,4,5-tetrahydrodipicolinic acid (HTPA), the product released by the DapA-catalyzed reaction.</text>
</comment>
<dbReference type="FunFam" id="3.30.360.10:FF:000004">
    <property type="entry name" value="4-hydroxy-tetrahydrodipicolinate reductase"/>
    <property type="match status" value="1"/>
</dbReference>
<dbReference type="PANTHER" id="PTHR20836">
    <property type="entry name" value="DIHYDRODIPICOLINATE REDUCTASE"/>
    <property type="match status" value="1"/>
</dbReference>
<feature type="binding site" evidence="13">
    <location>
        <begin position="98"/>
        <end position="100"/>
    </location>
    <ligand>
        <name>NAD(+)</name>
        <dbReference type="ChEBI" id="CHEBI:57540"/>
    </ligand>
</feature>
<comment type="caution">
    <text evidence="13">Lacks conserved residue(s) required for the propagation of feature annotation.</text>
</comment>
<evidence type="ECO:0000256" key="7">
    <source>
        <dbReference type="ARBA" id="ARBA00023027"/>
    </source>
</evidence>
<dbReference type="GO" id="GO:0005829">
    <property type="term" value="C:cytosol"/>
    <property type="evidence" value="ECO:0007669"/>
    <property type="project" value="TreeGrafter"/>
</dbReference>
<keyword evidence="4 13" id="KW-0521">NADP</keyword>
<evidence type="ECO:0000313" key="17">
    <source>
        <dbReference type="Proteomes" id="UP000664904"/>
    </source>
</evidence>
<evidence type="ECO:0000256" key="5">
    <source>
        <dbReference type="ARBA" id="ARBA00022915"/>
    </source>
</evidence>
<evidence type="ECO:0000256" key="9">
    <source>
        <dbReference type="ARBA" id="ARBA00037922"/>
    </source>
</evidence>
<dbReference type="NCBIfam" id="TIGR00036">
    <property type="entry name" value="dapB"/>
    <property type="match status" value="1"/>
</dbReference>
<dbReference type="Gene3D" id="3.30.360.10">
    <property type="entry name" value="Dihydrodipicolinate Reductase, domain 2"/>
    <property type="match status" value="1"/>
</dbReference>
<protein>
    <recommendedName>
        <fullName evidence="10 13">4-hydroxy-tetrahydrodipicolinate reductase</fullName>
        <shortName evidence="13">HTPA reductase</shortName>
        <ecNumber evidence="10 13">1.17.1.8</ecNumber>
    </recommendedName>
</protein>
<dbReference type="AlphaFoldDB" id="A0A975DHV7"/>
<accession>A0A975DHV7</accession>
<evidence type="ECO:0000256" key="4">
    <source>
        <dbReference type="ARBA" id="ARBA00022857"/>
    </source>
</evidence>
<evidence type="ECO:0000313" key="16">
    <source>
        <dbReference type="EMBL" id="QTH71854.1"/>
    </source>
</evidence>